<evidence type="ECO:0000256" key="1">
    <source>
        <dbReference type="SAM" id="MobiDB-lite"/>
    </source>
</evidence>
<sequence>MTGQAAERDRSPHNLSVKTALEEEIERAESILSR</sequence>
<proteinExistence type="predicted"/>
<feature type="region of interest" description="Disordered" evidence="1">
    <location>
        <begin position="1"/>
        <end position="34"/>
    </location>
</feature>
<dbReference type="KEGG" id="tng:GSTEN00022208G001"/>
<evidence type="ECO:0000313" key="2">
    <source>
        <dbReference type="EMBL" id="CAG02958.1"/>
    </source>
</evidence>
<dbReference type="AlphaFoldDB" id="Q4S8S4"/>
<name>Q4S8S4_TETNG</name>
<organism evidence="2">
    <name type="scientific">Tetraodon nigroviridis</name>
    <name type="common">Spotted green pufferfish</name>
    <name type="synonym">Chelonodon nigroviridis</name>
    <dbReference type="NCBI Taxonomy" id="99883"/>
    <lineage>
        <taxon>Eukaryota</taxon>
        <taxon>Metazoa</taxon>
        <taxon>Chordata</taxon>
        <taxon>Craniata</taxon>
        <taxon>Vertebrata</taxon>
        <taxon>Euteleostomi</taxon>
        <taxon>Actinopterygii</taxon>
        <taxon>Neopterygii</taxon>
        <taxon>Teleostei</taxon>
        <taxon>Neoteleostei</taxon>
        <taxon>Acanthomorphata</taxon>
        <taxon>Eupercaria</taxon>
        <taxon>Tetraodontiformes</taxon>
        <taxon>Tetradontoidea</taxon>
        <taxon>Tetraodontidae</taxon>
        <taxon>Tetraodon</taxon>
    </lineage>
</organism>
<gene>
    <name evidence="2" type="ORF">GSTENG00022208001</name>
</gene>
<feature type="compositionally biased region" description="Basic and acidic residues" evidence="1">
    <location>
        <begin position="1"/>
        <end position="12"/>
    </location>
</feature>
<comment type="caution">
    <text evidence="2">The sequence shown here is derived from an EMBL/GenBank/DDBJ whole genome shotgun (WGS) entry which is preliminary data.</text>
</comment>
<dbReference type="EMBL" id="CAAE01014703">
    <property type="protein sequence ID" value="CAG02958.1"/>
    <property type="molecule type" value="Genomic_DNA"/>
</dbReference>
<accession>Q4S8S4</accession>
<reference evidence="2" key="2">
    <citation type="submission" date="2004-02" db="EMBL/GenBank/DDBJ databases">
        <authorList>
            <consortium name="Genoscope"/>
            <consortium name="Whitehead Institute Centre for Genome Research"/>
        </authorList>
    </citation>
    <scope>NUCLEOTIDE SEQUENCE</scope>
</reference>
<protein>
    <submittedName>
        <fullName evidence="2">(spotted green pufferfish) hypothetical protein</fullName>
    </submittedName>
</protein>
<reference evidence="2" key="1">
    <citation type="journal article" date="2004" name="Nature">
        <title>Genome duplication in the teleost fish Tetraodon nigroviridis reveals the early vertebrate proto-karyotype.</title>
        <authorList>
            <person name="Jaillon O."/>
            <person name="Aury J.-M."/>
            <person name="Brunet F."/>
            <person name="Petit J.-L."/>
            <person name="Stange-Thomann N."/>
            <person name="Mauceli E."/>
            <person name="Bouneau L."/>
            <person name="Fischer C."/>
            <person name="Ozouf-Costaz C."/>
            <person name="Bernot A."/>
            <person name="Nicaud S."/>
            <person name="Jaffe D."/>
            <person name="Fisher S."/>
            <person name="Lutfalla G."/>
            <person name="Dossat C."/>
            <person name="Segurens B."/>
            <person name="Dasilva C."/>
            <person name="Salanoubat M."/>
            <person name="Levy M."/>
            <person name="Boudet N."/>
            <person name="Castellano S."/>
            <person name="Anthouard V."/>
            <person name="Jubin C."/>
            <person name="Castelli V."/>
            <person name="Katinka M."/>
            <person name="Vacherie B."/>
            <person name="Biemont C."/>
            <person name="Skalli Z."/>
            <person name="Cattolico L."/>
            <person name="Poulain J."/>
            <person name="De Berardinis V."/>
            <person name="Cruaud C."/>
            <person name="Duprat S."/>
            <person name="Brottier P."/>
            <person name="Coutanceau J.-P."/>
            <person name="Gouzy J."/>
            <person name="Parra G."/>
            <person name="Lardier G."/>
            <person name="Chapple C."/>
            <person name="McKernan K.J."/>
            <person name="McEwan P."/>
            <person name="Bosak S."/>
            <person name="Kellis M."/>
            <person name="Volff J.-N."/>
            <person name="Guigo R."/>
            <person name="Zody M.C."/>
            <person name="Mesirov J."/>
            <person name="Lindblad-Toh K."/>
            <person name="Birren B."/>
            <person name="Nusbaum C."/>
            <person name="Kahn D."/>
            <person name="Robinson-Rechavi M."/>
            <person name="Laudet V."/>
            <person name="Schachter V."/>
            <person name="Quetier F."/>
            <person name="Saurin W."/>
            <person name="Scarpelli C."/>
            <person name="Wincker P."/>
            <person name="Lander E.S."/>
            <person name="Weissenbach J."/>
            <person name="Roest Crollius H."/>
        </authorList>
    </citation>
    <scope>NUCLEOTIDE SEQUENCE [LARGE SCALE GENOMIC DNA]</scope>
</reference>
<dbReference type="HOGENOM" id="CLU_005746_12_0_1"/>